<dbReference type="Proteomes" id="UP000321548">
    <property type="component" value="Unassembled WGS sequence"/>
</dbReference>
<reference evidence="2 3" key="1">
    <citation type="submission" date="2019-06" db="EMBL/GenBank/DDBJ databases">
        <title>Quisquiliibacterium sp. nov., isolated from a maize field.</title>
        <authorList>
            <person name="Lin S.-Y."/>
            <person name="Tsai C.-F."/>
            <person name="Young C.-C."/>
        </authorList>
    </citation>
    <scope>NUCLEOTIDE SEQUENCE [LARGE SCALE GENOMIC DNA]</scope>
    <source>
        <strain evidence="2 3">CC-CFT501</strain>
    </source>
</reference>
<comment type="caution">
    <text evidence="2">The sequence shown here is derived from an EMBL/GenBank/DDBJ whole genome shotgun (WGS) entry which is preliminary data.</text>
</comment>
<dbReference type="EMBL" id="VDUY01000001">
    <property type="protein sequence ID" value="TXL68725.1"/>
    <property type="molecule type" value="Genomic_DNA"/>
</dbReference>
<evidence type="ECO:0000256" key="1">
    <source>
        <dbReference type="SAM" id="Phobius"/>
    </source>
</evidence>
<gene>
    <name evidence="2" type="ORF">FHP08_03340</name>
</gene>
<dbReference type="SUPFAM" id="SSF54523">
    <property type="entry name" value="Pili subunits"/>
    <property type="match status" value="1"/>
</dbReference>
<dbReference type="InterPro" id="IPR045584">
    <property type="entry name" value="Pilin-like"/>
</dbReference>
<organism evidence="2 3">
    <name type="scientific">Zeimonas arvi</name>
    <dbReference type="NCBI Taxonomy" id="2498847"/>
    <lineage>
        <taxon>Bacteria</taxon>
        <taxon>Pseudomonadati</taxon>
        <taxon>Pseudomonadota</taxon>
        <taxon>Betaproteobacteria</taxon>
        <taxon>Burkholderiales</taxon>
        <taxon>Burkholderiaceae</taxon>
        <taxon>Zeimonas</taxon>
    </lineage>
</organism>
<proteinExistence type="predicted"/>
<name>A0A5C8P644_9BURK</name>
<dbReference type="InterPro" id="IPR031982">
    <property type="entry name" value="PilE-like"/>
</dbReference>
<dbReference type="AlphaFoldDB" id="A0A5C8P644"/>
<dbReference type="Gene3D" id="3.30.700.10">
    <property type="entry name" value="Glycoprotein, Type 4 Pilin"/>
    <property type="match status" value="1"/>
</dbReference>
<dbReference type="NCBIfam" id="TIGR02532">
    <property type="entry name" value="IV_pilin_GFxxxE"/>
    <property type="match status" value="1"/>
</dbReference>
<dbReference type="InterPro" id="IPR012902">
    <property type="entry name" value="N_methyl_site"/>
</dbReference>
<dbReference type="PROSITE" id="PS00409">
    <property type="entry name" value="PROKAR_NTER_METHYL"/>
    <property type="match status" value="1"/>
</dbReference>
<evidence type="ECO:0000313" key="2">
    <source>
        <dbReference type="EMBL" id="TXL68725.1"/>
    </source>
</evidence>
<keyword evidence="1" id="KW-0472">Membrane</keyword>
<evidence type="ECO:0000313" key="3">
    <source>
        <dbReference type="Proteomes" id="UP000321548"/>
    </source>
</evidence>
<dbReference type="Pfam" id="PF07963">
    <property type="entry name" value="N_methyl"/>
    <property type="match status" value="1"/>
</dbReference>
<dbReference type="OrthoDB" id="8592370at2"/>
<dbReference type="RefSeq" id="WP_147702861.1">
    <property type="nucleotide sequence ID" value="NZ_VDUY01000001.1"/>
</dbReference>
<keyword evidence="1" id="KW-1133">Transmembrane helix</keyword>
<dbReference type="GO" id="GO:0043683">
    <property type="term" value="P:type IV pilus assembly"/>
    <property type="evidence" value="ECO:0007669"/>
    <property type="project" value="InterPro"/>
</dbReference>
<protein>
    <submittedName>
        <fullName evidence="2">Type IV pilin protein</fullName>
    </submittedName>
</protein>
<sequence>MNPCSRPRRTPAIAGFTLIELMITVAIVAILASVAYPSYVQYVLRSNRAAAQGVMTDLASRQHQFFVDTRAYSGTVAGLRTSVPADVAANYTITIALDAGPPAGFTLTATPQGKQASEACGTLTIDEAGAKAPADCW</sequence>
<keyword evidence="1" id="KW-0812">Transmembrane</keyword>
<dbReference type="Pfam" id="PF16732">
    <property type="entry name" value="ComP_DUS"/>
    <property type="match status" value="1"/>
</dbReference>
<feature type="transmembrane region" description="Helical" evidence="1">
    <location>
        <begin position="12"/>
        <end position="36"/>
    </location>
</feature>
<accession>A0A5C8P644</accession>
<keyword evidence="3" id="KW-1185">Reference proteome</keyword>